<organism evidence="1 2">
    <name type="scientific">Candidatus Kaiserbacteria bacterium RIFCSPLOWO2_01_FULL_53_17</name>
    <dbReference type="NCBI Taxonomy" id="1798511"/>
    <lineage>
        <taxon>Bacteria</taxon>
        <taxon>Candidatus Kaiseribacteriota</taxon>
    </lineage>
</organism>
<sequence length="67" mass="7596">MTDKSKVVSILRGKNLTAEQRMRFNGEMSPEKLIEILKNGGHGLEILISRREDPDDNVAVEYVKVEP</sequence>
<comment type="caution">
    <text evidence="1">The sequence shown here is derived from an EMBL/GenBank/DDBJ whole genome shotgun (WGS) entry which is preliminary data.</text>
</comment>
<accession>A0A1F6EJ13</accession>
<dbReference type="Proteomes" id="UP000177306">
    <property type="component" value="Unassembled WGS sequence"/>
</dbReference>
<evidence type="ECO:0000313" key="2">
    <source>
        <dbReference type="Proteomes" id="UP000177306"/>
    </source>
</evidence>
<gene>
    <name evidence="1" type="ORF">A3A38_01310</name>
</gene>
<protein>
    <submittedName>
        <fullName evidence="1">Uncharacterized protein</fullName>
    </submittedName>
</protein>
<name>A0A1F6EJ13_9BACT</name>
<dbReference type="EMBL" id="MFLY01000003">
    <property type="protein sequence ID" value="OGG73312.1"/>
    <property type="molecule type" value="Genomic_DNA"/>
</dbReference>
<proteinExistence type="predicted"/>
<evidence type="ECO:0000313" key="1">
    <source>
        <dbReference type="EMBL" id="OGG73312.1"/>
    </source>
</evidence>
<dbReference type="AlphaFoldDB" id="A0A1F6EJ13"/>
<reference evidence="1 2" key="1">
    <citation type="journal article" date="2016" name="Nat. Commun.">
        <title>Thousands of microbial genomes shed light on interconnected biogeochemical processes in an aquifer system.</title>
        <authorList>
            <person name="Anantharaman K."/>
            <person name="Brown C.T."/>
            <person name="Hug L.A."/>
            <person name="Sharon I."/>
            <person name="Castelle C.J."/>
            <person name="Probst A.J."/>
            <person name="Thomas B.C."/>
            <person name="Singh A."/>
            <person name="Wilkins M.J."/>
            <person name="Karaoz U."/>
            <person name="Brodie E.L."/>
            <person name="Williams K.H."/>
            <person name="Hubbard S.S."/>
            <person name="Banfield J.F."/>
        </authorList>
    </citation>
    <scope>NUCLEOTIDE SEQUENCE [LARGE SCALE GENOMIC DNA]</scope>
</reference>